<protein>
    <submittedName>
        <fullName evidence="1">Uncharacterized protein</fullName>
    </submittedName>
</protein>
<comment type="caution">
    <text evidence="1">The sequence shown here is derived from an EMBL/GenBank/DDBJ whole genome shotgun (WGS) entry which is preliminary data.</text>
</comment>
<evidence type="ECO:0000313" key="2">
    <source>
        <dbReference type="Proteomes" id="UP000499080"/>
    </source>
</evidence>
<evidence type="ECO:0000313" key="1">
    <source>
        <dbReference type="EMBL" id="GBN23110.1"/>
    </source>
</evidence>
<gene>
    <name evidence="1" type="ORF">AVEN_232591_1</name>
</gene>
<proteinExistence type="predicted"/>
<name>A0A4Y2M9Q8_ARAVE</name>
<organism evidence="1 2">
    <name type="scientific">Araneus ventricosus</name>
    <name type="common">Orbweaver spider</name>
    <name type="synonym">Epeira ventricosa</name>
    <dbReference type="NCBI Taxonomy" id="182803"/>
    <lineage>
        <taxon>Eukaryota</taxon>
        <taxon>Metazoa</taxon>
        <taxon>Ecdysozoa</taxon>
        <taxon>Arthropoda</taxon>
        <taxon>Chelicerata</taxon>
        <taxon>Arachnida</taxon>
        <taxon>Araneae</taxon>
        <taxon>Araneomorphae</taxon>
        <taxon>Entelegynae</taxon>
        <taxon>Araneoidea</taxon>
        <taxon>Araneidae</taxon>
        <taxon>Araneus</taxon>
    </lineage>
</organism>
<dbReference type="EMBL" id="BGPR01006953">
    <property type="protein sequence ID" value="GBN23110.1"/>
    <property type="molecule type" value="Genomic_DNA"/>
</dbReference>
<sequence>MTTPFLIDPVITTASRNANTLQSFIAPTPPPSKCEPLPTCFDFRIRERAFCPQIYLYRSHFLLYGPEFQRDIQLSASIATGLSQCRSVLAWSGGECPASQVHSFNLMGVRKGLWPHLPSGKVSDSGPDCFSFETQFH</sequence>
<keyword evidence="2" id="KW-1185">Reference proteome</keyword>
<accession>A0A4Y2M9Q8</accession>
<dbReference type="Proteomes" id="UP000499080">
    <property type="component" value="Unassembled WGS sequence"/>
</dbReference>
<reference evidence="1 2" key="1">
    <citation type="journal article" date="2019" name="Sci. Rep.">
        <title>Orb-weaving spider Araneus ventricosus genome elucidates the spidroin gene catalogue.</title>
        <authorList>
            <person name="Kono N."/>
            <person name="Nakamura H."/>
            <person name="Ohtoshi R."/>
            <person name="Moran D.A.P."/>
            <person name="Shinohara A."/>
            <person name="Yoshida Y."/>
            <person name="Fujiwara M."/>
            <person name="Mori M."/>
            <person name="Tomita M."/>
            <person name="Arakawa K."/>
        </authorList>
    </citation>
    <scope>NUCLEOTIDE SEQUENCE [LARGE SCALE GENOMIC DNA]</scope>
</reference>
<dbReference type="AlphaFoldDB" id="A0A4Y2M9Q8"/>